<dbReference type="RefSeq" id="WP_137686443.1">
    <property type="nucleotide sequence ID" value="NZ_BIFX01000003.1"/>
</dbReference>
<sequence length="111" mass="11566">MNTQRRTFFKWVKQVSAGVSLAAAGLSLGAMTSEPAFAASSQSEVEKNTSVVHPYCIPCPDYGTPAGTKCVTDSSCSPQGKIKITYIYTGGCAPAGQKCPTAVKEAACSYC</sequence>
<evidence type="ECO:0000313" key="2">
    <source>
        <dbReference type="EMBL" id="PZW19493.1"/>
    </source>
</evidence>
<feature type="chain" id="PRO_5016390386" description="Secreted protein" evidence="1">
    <location>
        <begin position="39"/>
        <end position="111"/>
    </location>
</feature>
<proteinExistence type="predicted"/>
<protein>
    <recommendedName>
        <fullName evidence="4">Secreted protein</fullName>
    </recommendedName>
</protein>
<name>A0A326TSX6_THEHA</name>
<evidence type="ECO:0008006" key="4">
    <source>
        <dbReference type="Google" id="ProtNLM"/>
    </source>
</evidence>
<dbReference type="AlphaFoldDB" id="A0A326TSX6"/>
<feature type="signal peptide" evidence="1">
    <location>
        <begin position="1"/>
        <end position="38"/>
    </location>
</feature>
<reference evidence="2 3" key="1">
    <citation type="submission" date="2018-06" db="EMBL/GenBank/DDBJ databases">
        <title>Genomic Encyclopedia of Archaeal and Bacterial Type Strains, Phase II (KMG-II): from individual species to whole genera.</title>
        <authorList>
            <person name="Goeker M."/>
        </authorList>
    </citation>
    <scope>NUCLEOTIDE SEQUENCE [LARGE SCALE GENOMIC DNA]</scope>
    <source>
        <strain evidence="2 3">ATCC BAA-1881</strain>
    </source>
</reference>
<organism evidence="2 3">
    <name type="scientific">Thermosporothrix hazakensis</name>
    <dbReference type="NCBI Taxonomy" id="644383"/>
    <lineage>
        <taxon>Bacteria</taxon>
        <taxon>Bacillati</taxon>
        <taxon>Chloroflexota</taxon>
        <taxon>Ktedonobacteria</taxon>
        <taxon>Ktedonobacterales</taxon>
        <taxon>Thermosporotrichaceae</taxon>
        <taxon>Thermosporothrix</taxon>
    </lineage>
</organism>
<accession>A0A326TSX6</accession>
<keyword evidence="3" id="KW-1185">Reference proteome</keyword>
<dbReference type="EMBL" id="QKUF01000046">
    <property type="protein sequence ID" value="PZW19493.1"/>
    <property type="molecule type" value="Genomic_DNA"/>
</dbReference>
<evidence type="ECO:0000256" key="1">
    <source>
        <dbReference type="SAM" id="SignalP"/>
    </source>
</evidence>
<keyword evidence="1" id="KW-0732">Signal</keyword>
<dbReference type="Proteomes" id="UP000248806">
    <property type="component" value="Unassembled WGS sequence"/>
</dbReference>
<gene>
    <name evidence="2" type="ORF">EI42_06052</name>
</gene>
<comment type="caution">
    <text evidence="2">The sequence shown here is derived from an EMBL/GenBank/DDBJ whole genome shotgun (WGS) entry which is preliminary data.</text>
</comment>
<evidence type="ECO:0000313" key="3">
    <source>
        <dbReference type="Proteomes" id="UP000248806"/>
    </source>
</evidence>